<dbReference type="Pfam" id="PF08818">
    <property type="entry name" value="DUF1801"/>
    <property type="match status" value="1"/>
</dbReference>
<accession>A0ABT1IX68</accession>
<gene>
    <name evidence="2" type="ORF">FHR36_002877</name>
</gene>
<protein>
    <recommendedName>
        <fullName evidence="1">YdhG-like domain-containing protein</fullName>
    </recommendedName>
</protein>
<proteinExistence type="predicted"/>
<dbReference type="RefSeq" id="WP_253796965.1">
    <property type="nucleotide sequence ID" value="NZ_BAAAUB010000008.1"/>
</dbReference>
<comment type="caution">
    <text evidence="2">The sequence shown here is derived from an EMBL/GenBank/DDBJ whole genome shotgun (WGS) entry which is preliminary data.</text>
</comment>
<dbReference type="Gene3D" id="3.90.1150.200">
    <property type="match status" value="1"/>
</dbReference>
<evidence type="ECO:0000313" key="2">
    <source>
        <dbReference type="EMBL" id="MCP2309744.1"/>
    </source>
</evidence>
<reference evidence="2 3" key="1">
    <citation type="submission" date="2022-06" db="EMBL/GenBank/DDBJ databases">
        <title>Sequencing the genomes of 1000 actinobacteria strains.</title>
        <authorList>
            <person name="Klenk H.-P."/>
        </authorList>
    </citation>
    <scope>NUCLEOTIDE SEQUENCE [LARGE SCALE GENOMIC DNA]</scope>
    <source>
        <strain evidence="2 3">DSM 41656</strain>
    </source>
</reference>
<evidence type="ECO:0000313" key="3">
    <source>
        <dbReference type="Proteomes" id="UP001206483"/>
    </source>
</evidence>
<dbReference type="EMBL" id="JAMZDX010000003">
    <property type="protein sequence ID" value="MCP2309744.1"/>
    <property type="molecule type" value="Genomic_DNA"/>
</dbReference>
<keyword evidence="3" id="KW-1185">Reference proteome</keyword>
<dbReference type="InterPro" id="IPR014922">
    <property type="entry name" value="YdhG-like"/>
</dbReference>
<dbReference type="Proteomes" id="UP001206483">
    <property type="component" value="Unassembled WGS sequence"/>
</dbReference>
<name>A0ABT1IX68_9ACTN</name>
<dbReference type="SUPFAM" id="SSF159888">
    <property type="entry name" value="YdhG-like"/>
    <property type="match status" value="1"/>
</dbReference>
<sequence>MAKHATLDEYLAALPAAQQEIADRLRSLIDAALPGTGALWHGHPVWSLGAAPGKNPVCYLKAYTGHVAFGFWRGQDLTDPSGRLENGARRMAGLKLRTPADIDPDLVSDWLHQARNLEQSNDN</sequence>
<feature type="domain" description="YdhG-like" evidence="1">
    <location>
        <begin position="18"/>
        <end position="114"/>
    </location>
</feature>
<organism evidence="2 3">
    <name type="scientific">Kitasatospora paracochleata</name>
    <dbReference type="NCBI Taxonomy" id="58354"/>
    <lineage>
        <taxon>Bacteria</taxon>
        <taxon>Bacillati</taxon>
        <taxon>Actinomycetota</taxon>
        <taxon>Actinomycetes</taxon>
        <taxon>Kitasatosporales</taxon>
        <taxon>Streptomycetaceae</taxon>
        <taxon>Kitasatospora</taxon>
    </lineage>
</organism>
<evidence type="ECO:0000259" key="1">
    <source>
        <dbReference type="Pfam" id="PF08818"/>
    </source>
</evidence>